<accession>A0ABS0S960</accession>
<evidence type="ECO:0000256" key="1">
    <source>
        <dbReference type="SAM" id="MobiDB-lite"/>
    </source>
</evidence>
<feature type="region of interest" description="Disordered" evidence="1">
    <location>
        <begin position="168"/>
        <end position="205"/>
    </location>
</feature>
<dbReference type="RefSeq" id="WP_198474586.1">
    <property type="nucleotide sequence ID" value="NZ_JADGMQ010000002.1"/>
</dbReference>
<name>A0ABS0S960_9HYPH</name>
<organism evidence="3 4">
    <name type="scientific">Aquamicrobium zhengzhouense</name>
    <dbReference type="NCBI Taxonomy" id="2781738"/>
    <lineage>
        <taxon>Bacteria</taxon>
        <taxon>Pseudomonadati</taxon>
        <taxon>Pseudomonadota</taxon>
        <taxon>Alphaproteobacteria</taxon>
        <taxon>Hyphomicrobiales</taxon>
        <taxon>Phyllobacteriaceae</taxon>
        <taxon>Aquamicrobium</taxon>
    </lineage>
</organism>
<evidence type="ECO:0000313" key="4">
    <source>
        <dbReference type="Proteomes" id="UP000601789"/>
    </source>
</evidence>
<feature type="chain" id="PRO_5046856708" evidence="2">
    <location>
        <begin position="23"/>
        <end position="294"/>
    </location>
</feature>
<dbReference type="Proteomes" id="UP000601789">
    <property type="component" value="Unassembled WGS sequence"/>
</dbReference>
<gene>
    <name evidence="3" type="ORF">IOD40_04015</name>
</gene>
<evidence type="ECO:0000256" key="2">
    <source>
        <dbReference type="SAM" id="SignalP"/>
    </source>
</evidence>
<evidence type="ECO:0000313" key="3">
    <source>
        <dbReference type="EMBL" id="MBI1619830.1"/>
    </source>
</evidence>
<feature type="signal peptide" evidence="2">
    <location>
        <begin position="1"/>
        <end position="22"/>
    </location>
</feature>
<proteinExistence type="predicted"/>
<keyword evidence="2" id="KW-0732">Signal</keyword>
<dbReference type="EMBL" id="JADGMQ010000002">
    <property type="protein sequence ID" value="MBI1619830.1"/>
    <property type="molecule type" value="Genomic_DNA"/>
</dbReference>
<keyword evidence="4" id="KW-1185">Reference proteome</keyword>
<protein>
    <submittedName>
        <fullName evidence="3">SH3 domain-containing protein</fullName>
    </submittedName>
</protein>
<sequence length="294" mass="31094">MLRLKTLFAASLPSLLVSTALAQAPLGPGPAAISGLAVDDLLNIRAEASPLGKVITRMPNGSLVELFECRMFNGYEWCRLTPAENPEVSGWAPARYLLALEIPGSENTEETQSGSEPLTDGATDRVQAAGESMLPLGLEERFSSEPNTPGGWSEQDVAAVQQLADRLRPPDAAPLPSTVAAVPIPAPREGGTDDDSASSYSPPVEAPTDVPCARYTGQPMQSCAVTVAKIDDANSDVAVFFPDGGFRLIEFREGKPTGSNGEADLRATREGTLNIIRIGKSERFEILDVVPYGG</sequence>
<reference evidence="3 4" key="1">
    <citation type="submission" date="2020-10" db="EMBL/GenBank/DDBJ databases">
        <title>Aquamicrobium zhengzhouensis sp. nov., a exopolysaccharide producing bacterium isolated from farmland soil.</title>
        <authorList>
            <person name="Wang X."/>
        </authorList>
    </citation>
    <scope>NUCLEOTIDE SEQUENCE [LARGE SCALE GENOMIC DNA]</scope>
    <source>
        <strain evidence="4">cd-1</strain>
    </source>
</reference>
<comment type="caution">
    <text evidence="3">The sequence shown here is derived from an EMBL/GenBank/DDBJ whole genome shotgun (WGS) entry which is preliminary data.</text>
</comment>